<dbReference type="PANTHER" id="PTHR37984:SF5">
    <property type="entry name" value="PROTEIN NYNRIN-LIKE"/>
    <property type="match status" value="1"/>
</dbReference>
<accession>A0A9Q3JM88</accession>
<dbReference type="PANTHER" id="PTHR37984">
    <property type="entry name" value="PROTEIN CBG26694"/>
    <property type="match status" value="1"/>
</dbReference>
<evidence type="ECO:0000313" key="4">
    <source>
        <dbReference type="Proteomes" id="UP000765509"/>
    </source>
</evidence>
<dbReference type="EMBL" id="AVOT02076106">
    <property type="protein sequence ID" value="MBW0564629.1"/>
    <property type="molecule type" value="Genomic_DNA"/>
</dbReference>
<dbReference type="SUPFAM" id="SSF53098">
    <property type="entry name" value="Ribonuclease H-like"/>
    <property type="match status" value="1"/>
</dbReference>
<dbReference type="Proteomes" id="UP000765509">
    <property type="component" value="Unassembled WGS sequence"/>
</dbReference>
<keyword evidence="4" id="KW-1185">Reference proteome</keyword>
<evidence type="ECO:0000313" key="3">
    <source>
        <dbReference type="EMBL" id="MBW0564629.1"/>
    </source>
</evidence>
<dbReference type="AlphaFoldDB" id="A0A9Q3JM88"/>
<organism evidence="3 4">
    <name type="scientific">Austropuccinia psidii MF-1</name>
    <dbReference type="NCBI Taxonomy" id="1389203"/>
    <lineage>
        <taxon>Eukaryota</taxon>
        <taxon>Fungi</taxon>
        <taxon>Dikarya</taxon>
        <taxon>Basidiomycota</taxon>
        <taxon>Pucciniomycotina</taxon>
        <taxon>Pucciniomycetes</taxon>
        <taxon>Pucciniales</taxon>
        <taxon>Sphaerophragmiaceae</taxon>
        <taxon>Austropuccinia</taxon>
    </lineage>
</organism>
<dbReference type="GO" id="GO:0015074">
    <property type="term" value="P:DNA integration"/>
    <property type="evidence" value="ECO:0007669"/>
    <property type="project" value="InterPro"/>
</dbReference>
<dbReference type="InterPro" id="IPR001584">
    <property type="entry name" value="Integrase_cat-core"/>
</dbReference>
<keyword evidence="1" id="KW-0694">RNA-binding</keyword>
<evidence type="ECO:0000256" key="1">
    <source>
        <dbReference type="ARBA" id="ARBA00022884"/>
    </source>
</evidence>
<comment type="caution">
    <text evidence="3">The sequence shown here is derived from an EMBL/GenBank/DDBJ whole genome shotgun (WGS) entry which is preliminary data.</text>
</comment>
<feature type="domain" description="Integrase catalytic" evidence="2">
    <location>
        <begin position="6"/>
        <end position="120"/>
    </location>
</feature>
<dbReference type="GO" id="GO:0005634">
    <property type="term" value="C:nucleus"/>
    <property type="evidence" value="ECO:0007669"/>
    <property type="project" value="UniProtKB-ARBA"/>
</dbReference>
<evidence type="ECO:0000259" key="2">
    <source>
        <dbReference type="PROSITE" id="PS50994"/>
    </source>
</evidence>
<dbReference type="PROSITE" id="PS50994">
    <property type="entry name" value="INTEGRASE"/>
    <property type="match status" value="1"/>
</dbReference>
<dbReference type="GO" id="GO:0003723">
    <property type="term" value="F:RNA binding"/>
    <property type="evidence" value="ECO:0007669"/>
    <property type="project" value="UniProtKB-KW"/>
</dbReference>
<gene>
    <name evidence="3" type="ORF">O181_104344</name>
</gene>
<proteinExistence type="predicted"/>
<name>A0A9Q3JM88_9BASI</name>
<dbReference type="InterPro" id="IPR012337">
    <property type="entry name" value="RNaseH-like_sf"/>
</dbReference>
<dbReference type="InterPro" id="IPR036397">
    <property type="entry name" value="RNaseH_sf"/>
</dbReference>
<reference evidence="3" key="1">
    <citation type="submission" date="2021-03" db="EMBL/GenBank/DDBJ databases">
        <title>Draft genome sequence of rust myrtle Austropuccinia psidii MF-1, a brazilian biotype.</title>
        <authorList>
            <person name="Quecine M.C."/>
            <person name="Pachon D.M.R."/>
            <person name="Bonatelli M.L."/>
            <person name="Correr F.H."/>
            <person name="Franceschini L.M."/>
            <person name="Leite T.F."/>
            <person name="Margarido G.R.A."/>
            <person name="Almeida C.A."/>
            <person name="Ferrarezi J.A."/>
            <person name="Labate C.A."/>
        </authorList>
    </citation>
    <scope>NUCLEOTIDE SEQUENCE</scope>
    <source>
        <strain evidence="3">MF-1</strain>
    </source>
</reference>
<protein>
    <recommendedName>
        <fullName evidence="2">Integrase catalytic domain-containing protein</fullName>
    </recommendedName>
</protein>
<dbReference type="InterPro" id="IPR050951">
    <property type="entry name" value="Retrovirus_Pol_polyprotein"/>
</dbReference>
<dbReference type="Gene3D" id="3.30.420.10">
    <property type="entry name" value="Ribonuclease H-like superfamily/Ribonuclease H"/>
    <property type="match status" value="1"/>
</dbReference>
<sequence length="120" mass="13531">MIKIQETSKPWEIVHIDWMTGLPPGGDRIYNACQAIVDGFSKTPILLPCQNYDTLMDTALIVLNRVVSWTVISTEIISDRNTKFTSALCTNLHQLFGTKLSFSTAYHPQTDSLSERMIQP</sequence>